<reference evidence="6 7" key="1">
    <citation type="submission" date="2019-09" db="EMBL/GenBank/DDBJ databases">
        <title>Phylogeny of genus Pseudoclavibacter and closely related genus.</title>
        <authorList>
            <person name="Li Y."/>
        </authorList>
    </citation>
    <scope>NUCLEOTIDE SEQUENCE [LARGE SCALE GENOMIC DNA]</scope>
    <source>
        <strain evidence="6 7">JCM 16921</strain>
    </source>
</reference>
<dbReference type="Gene3D" id="1.10.357.10">
    <property type="entry name" value="Tetracycline Repressor, domain 2"/>
    <property type="match status" value="1"/>
</dbReference>
<dbReference type="GO" id="GO:0003700">
    <property type="term" value="F:DNA-binding transcription factor activity"/>
    <property type="evidence" value="ECO:0007669"/>
    <property type="project" value="TreeGrafter"/>
</dbReference>
<dbReference type="PROSITE" id="PS50977">
    <property type="entry name" value="HTH_TETR_2"/>
    <property type="match status" value="1"/>
</dbReference>
<keyword evidence="7" id="KW-1185">Reference proteome</keyword>
<comment type="caution">
    <text evidence="6">The sequence shown here is derived from an EMBL/GenBank/DDBJ whole genome shotgun (WGS) entry which is preliminary data.</text>
</comment>
<dbReference type="PRINTS" id="PR00455">
    <property type="entry name" value="HTHTETR"/>
</dbReference>
<dbReference type="GO" id="GO:0000976">
    <property type="term" value="F:transcription cis-regulatory region binding"/>
    <property type="evidence" value="ECO:0007669"/>
    <property type="project" value="TreeGrafter"/>
</dbReference>
<keyword evidence="1" id="KW-0805">Transcription regulation</keyword>
<dbReference type="SUPFAM" id="SSF46689">
    <property type="entry name" value="Homeodomain-like"/>
    <property type="match status" value="1"/>
</dbReference>
<dbReference type="Proteomes" id="UP000481339">
    <property type="component" value="Unassembled WGS sequence"/>
</dbReference>
<protein>
    <submittedName>
        <fullName evidence="6">TetR/AcrR family transcriptional regulator</fullName>
    </submittedName>
</protein>
<dbReference type="EMBL" id="WBKA01000009">
    <property type="protein sequence ID" value="KAB1631097.1"/>
    <property type="molecule type" value="Genomic_DNA"/>
</dbReference>
<name>A0A7C8FP89_9MICO</name>
<proteinExistence type="predicted"/>
<dbReference type="InterPro" id="IPR001647">
    <property type="entry name" value="HTH_TetR"/>
</dbReference>
<dbReference type="OrthoDB" id="4546168at2"/>
<dbReference type="InterPro" id="IPR023772">
    <property type="entry name" value="DNA-bd_HTH_TetR-type_CS"/>
</dbReference>
<keyword evidence="2 4" id="KW-0238">DNA-binding</keyword>
<evidence type="ECO:0000256" key="2">
    <source>
        <dbReference type="ARBA" id="ARBA00023125"/>
    </source>
</evidence>
<evidence type="ECO:0000256" key="3">
    <source>
        <dbReference type="ARBA" id="ARBA00023163"/>
    </source>
</evidence>
<dbReference type="PANTHER" id="PTHR30055:SF234">
    <property type="entry name" value="HTH-TYPE TRANSCRIPTIONAL REGULATOR BETI"/>
    <property type="match status" value="1"/>
</dbReference>
<dbReference type="PANTHER" id="PTHR30055">
    <property type="entry name" value="HTH-TYPE TRANSCRIPTIONAL REGULATOR RUTR"/>
    <property type="match status" value="1"/>
</dbReference>
<evidence type="ECO:0000256" key="1">
    <source>
        <dbReference type="ARBA" id="ARBA00023015"/>
    </source>
</evidence>
<dbReference type="AlphaFoldDB" id="A0A7C8FP89"/>
<evidence type="ECO:0000256" key="4">
    <source>
        <dbReference type="PROSITE-ProRule" id="PRU00335"/>
    </source>
</evidence>
<dbReference type="RefSeq" id="WP_158036846.1">
    <property type="nucleotide sequence ID" value="NZ_BAAAZV010000016.1"/>
</dbReference>
<gene>
    <name evidence="6" type="ORF">F8O02_08650</name>
</gene>
<accession>A0A7C8FP89</accession>
<evidence type="ECO:0000313" key="7">
    <source>
        <dbReference type="Proteomes" id="UP000481339"/>
    </source>
</evidence>
<dbReference type="PROSITE" id="PS01081">
    <property type="entry name" value="HTH_TETR_1"/>
    <property type="match status" value="1"/>
</dbReference>
<feature type="DNA-binding region" description="H-T-H motif" evidence="4">
    <location>
        <begin position="35"/>
        <end position="54"/>
    </location>
</feature>
<dbReference type="Pfam" id="PF00440">
    <property type="entry name" value="TetR_N"/>
    <property type="match status" value="1"/>
</dbReference>
<sequence>MADESRVSRRKRRTLERIRSVAARLFATRGYEGTTTGMVAEQADIAAGTLFCYVDSKAELLLMVYNDRFAEAIAAGVAAGAQATGDPVDVVVAMVEPLLRAAGGDPENAAVYQRELIFGAGEETHRAAGMRIVAAFEQALASRILEATGLGDGGDGIRALATAAGRSVFADVHVLLIQPDRVRSALDDDLRELRGQIAMIIAGLVVLATGEDVRAPGARADAADGRVDENART</sequence>
<dbReference type="InterPro" id="IPR050109">
    <property type="entry name" value="HTH-type_TetR-like_transc_reg"/>
</dbReference>
<feature type="domain" description="HTH tetR-type" evidence="5">
    <location>
        <begin position="12"/>
        <end position="72"/>
    </location>
</feature>
<organism evidence="6 7">
    <name type="scientific">Pseudoclavibacter caeni</name>
    <dbReference type="NCBI Taxonomy" id="908846"/>
    <lineage>
        <taxon>Bacteria</taxon>
        <taxon>Bacillati</taxon>
        <taxon>Actinomycetota</taxon>
        <taxon>Actinomycetes</taxon>
        <taxon>Micrococcales</taxon>
        <taxon>Microbacteriaceae</taxon>
        <taxon>Pseudoclavibacter</taxon>
    </lineage>
</organism>
<evidence type="ECO:0000259" key="5">
    <source>
        <dbReference type="PROSITE" id="PS50977"/>
    </source>
</evidence>
<dbReference type="InterPro" id="IPR009057">
    <property type="entry name" value="Homeodomain-like_sf"/>
</dbReference>
<keyword evidence="3" id="KW-0804">Transcription</keyword>
<evidence type="ECO:0000313" key="6">
    <source>
        <dbReference type="EMBL" id="KAB1631097.1"/>
    </source>
</evidence>